<dbReference type="PANTHER" id="PTHR33434">
    <property type="entry name" value="DEGV DOMAIN-CONTAINING PROTEIN DR_1986-RELATED"/>
    <property type="match status" value="1"/>
</dbReference>
<dbReference type="Proteomes" id="UP000070442">
    <property type="component" value="Unassembled WGS sequence"/>
</dbReference>
<feature type="domain" description="DhaL" evidence="1">
    <location>
        <begin position="7"/>
        <end position="199"/>
    </location>
</feature>
<evidence type="ECO:0000313" key="3">
    <source>
        <dbReference type="Proteomes" id="UP000070442"/>
    </source>
</evidence>
<dbReference type="SUPFAM" id="SSF101473">
    <property type="entry name" value="DhaL-like"/>
    <property type="match status" value="1"/>
</dbReference>
<dbReference type="STRING" id="755172.HMPREF1863_01610"/>
<protein>
    <submittedName>
        <fullName evidence="2">DAK2 domain fusion protein YloV</fullName>
    </submittedName>
</protein>
<dbReference type="AlphaFoldDB" id="A0A134ABL3"/>
<dbReference type="OrthoDB" id="9760324at2"/>
<evidence type="ECO:0000259" key="1">
    <source>
        <dbReference type="PROSITE" id="PS51480"/>
    </source>
</evidence>
<dbReference type="Pfam" id="PF21645">
    <property type="entry name" value="FakA-like_M"/>
    <property type="match status" value="1"/>
</dbReference>
<proteinExistence type="predicted"/>
<dbReference type="PANTHER" id="PTHR33434:SF4">
    <property type="entry name" value="PHOSPHATASE PROTEIN"/>
    <property type="match status" value="1"/>
</dbReference>
<dbReference type="EMBL" id="LSDG01000045">
    <property type="protein sequence ID" value="KXB65102.1"/>
    <property type="molecule type" value="Genomic_DNA"/>
</dbReference>
<dbReference type="GO" id="GO:0006071">
    <property type="term" value="P:glycerol metabolic process"/>
    <property type="evidence" value="ECO:0007669"/>
    <property type="project" value="InterPro"/>
</dbReference>
<keyword evidence="3" id="KW-1185">Reference proteome</keyword>
<evidence type="ECO:0000313" key="2">
    <source>
        <dbReference type="EMBL" id="KXB65102.1"/>
    </source>
</evidence>
<dbReference type="InterPro" id="IPR019986">
    <property type="entry name" value="YloV-like"/>
</dbReference>
<comment type="caution">
    <text evidence="2">The sequence shown here is derived from an EMBL/GenBank/DDBJ whole genome shotgun (WGS) entry which is preliminary data.</text>
</comment>
<dbReference type="NCBIfam" id="TIGR03599">
    <property type="entry name" value="YloV"/>
    <property type="match status" value="1"/>
</dbReference>
<dbReference type="InterPro" id="IPR004007">
    <property type="entry name" value="DhaL_dom"/>
</dbReference>
<dbReference type="GO" id="GO:0004371">
    <property type="term" value="F:glycerone kinase activity"/>
    <property type="evidence" value="ECO:0007669"/>
    <property type="project" value="InterPro"/>
</dbReference>
<dbReference type="InterPro" id="IPR033470">
    <property type="entry name" value="FakA-like_C"/>
</dbReference>
<dbReference type="InterPro" id="IPR050270">
    <property type="entry name" value="DegV_domain_contain"/>
</dbReference>
<dbReference type="PATRIC" id="fig|755172.3.peg.1571"/>
<dbReference type="InterPro" id="IPR048394">
    <property type="entry name" value="FakA-like_M"/>
</dbReference>
<gene>
    <name evidence="2" type="ORF">HMPREF1863_01610</name>
</gene>
<dbReference type="Pfam" id="PF02734">
    <property type="entry name" value="Dak2"/>
    <property type="match status" value="1"/>
</dbReference>
<accession>A0A134ABL3</accession>
<sequence length="548" mass="59468">MQFITTEDFIEALYSASNYLEQNKTKVNDLNVFPVPDGDTGTNMSMTIKSAVKQVKSTSAKAIDEVATEMSRGALMGARGNSGVILSQLFRGFAEGLKGKEKVDTQSLAYAMKKASEMTYLAVMKPTEGTILTVGRESAEFAMKNAKKYKDILEFFEAVIARAKESLSNTPNLLPVLKEAGVVDAGGQGLVTILEGAYLALKGEAVTSIGEEESTVSKGAPVRSEISTDNIKFGYCTEFIVTTESDHVEDLKAKLVERGDSLLVVGDDKMIKVHVHTNDPGLALQSGLEFGFLKDIKIDNMRIQHSERLFSADQVKEKQAEEKHEDASPLKPYGFVSICAGEGIESIFKDVGVDYLVTGGQTMNPSTEDILAGINKVKAEHIFVLPNNSNIFLAAEAAADIAEKDVTVLKTRSIPEGITACIHFMPDQSVKDNIEAMMAAVEDLKTAQVTYAVRDTEMDGITIKKGDFIGLSGKKIVSKGPSIEETTIDVLKYMIDEGSSFISLYAGSDVADEGIASLESALDEAYPDLDYDVMRGDQPIYYYLISVE</sequence>
<dbReference type="RefSeq" id="WP_068369393.1">
    <property type="nucleotide sequence ID" value="NZ_KQ960182.1"/>
</dbReference>
<dbReference type="Pfam" id="PF13684">
    <property type="entry name" value="FakA-like_C"/>
    <property type="match status" value="1"/>
</dbReference>
<reference evidence="3" key="1">
    <citation type="submission" date="2016-01" db="EMBL/GenBank/DDBJ databases">
        <authorList>
            <person name="Mitreva M."/>
            <person name="Pepin K.H."/>
            <person name="Mihindukulasuriya K.A."/>
            <person name="Fulton R."/>
            <person name="Fronick C."/>
            <person name="O'Laughlin M."/>
            <person name="Miner T."/>
            <person name="Herter B."/>
            <person name="Rosa B.A."/>
            <person name="Cordes M."/>
            <person name="Tomlinson C."/>
            <person name="Wollam A."/>
            <person name="Palsikar V.B."/>
            <person name="Mardis E.R."/>
            <person name="Wilson R.K."/>
        </authorList>
    </citation>
    <scope>NUCLEOTIDE SEQUENCE [LARGE SCALE GENOMIC DNA]</scope>
    <source>
        <strain evidence="3">DNF00729</strain>
    </source>
</reference>
<dbReference type="SMART" id="SM01121">
    <property type="entry name" value="Dak1_2"/>
    <property type="match status" value="1"/>
</dbReference>
<dbReference type="SMART" id="SM01120">
    <property type="entry name" value="Dak2"/>
    <property type="match status" value="1"/>
</dbReference>
<dbReference type="PROSITE" id="PS51480">
    <property type="entry name" value="DHAL"/>
    <property type="match status" value="1"/>
</dbReference>
<dbReference type="Gene3D" id="1.25.40.340">
    <property type="match status" value="1"/>
</dbReference>
<organism evidence="2 3">
    <name type="scientific">Aedoeadaptatus coxii</name>
    <dbReference type="NCBI Taxonomy" id="755172"/>
    <lineage>
        <taxon>Bacteria</taxon>
        <taxon>Bacillati</taxon>
        <taxon>Bacillota</taxon>
        <taxon>Tissierellia</taxon>
        <taxon>Tissierellales</taxon>
        <taxon>Peptoniphilaceae</taxon>
        <taxon>Aedoeadaptatus</taxon>
    </lineage>
</organism>
<dbReference type="InterPro" id="IPR036117">
    <property type="entry name" value="DhaL_dom_sf"/>
</dbReference>
<name>A0A134ABL3_9FIRM</name>